<name>A0A8H5HU26_9AGAR</name>
<keyword evidence="3" id="KW-1185">Reference proteome</keyword>
<dbReference type="EMBL" id="JAACJN010000023">
    <property type="protein sequence ID" value="KAF5389284.1"/>
    <property type="molecule type" value="Genomic_DNA"/>
</dbReference>
<proteinExistence type="predicted"/>
<dbReference type="OrthoDB" id="3238347at2759"/>
<accession>A0A8H5HU26</accession>
<dbReference type="AlphaFoldDB" id="A0A8H5HU26"/>
<feature type="compositionally biased region" description="Basic residues" evidence="1">
    <location>
        <begin position="1"/>
        <end position="16"/>
    </location>
</feature>
<organism evidence="2 3">
    <name type="scientific">Collybiopsis confluens</name>
    <dbReference type="NCBI Taxonomy" id="2823264"/>
    <lineage>
        <taxon>Eukaryota</taxon>
        <taxon>Fungi</taxon>
        <taxon>Dikarya</taxon>
        <taxon>Basidiomycota</taxon>
        <taxon>Agaricomycotina</taxon>
        <taxon>Agaricomycetes</taxon>
        <taxon>Agaricomycetidae</taxon>
        <taxon>Agaricales</taxon>
        <taxon>Marasmiineae</taxon>
        <taxon>Omphalotaceae</taxon>
        <taxon>Collybiopsis</taxon>
    </lineage>
</organism>
<reference evidence="2 3" key="1">
    <citation type="journal article" date="2020" name="ISME J.">
        <title>Uncovering the hidden diversity of litter-decomposition mechanisms in mushroom-forming fungi.</title>
        <authorList>
            <person name="Floudas D."/>
            <person name="Bentzer J."/>
            <person name="Ahren D."/>
            <person name="Johansson T."/>
            <person name="Persson P."/>
            <person name="Tunlid A."/>
        </authorList>
    </citation>
    <scope>NUCLEOTIDE SEQUENCE [LARGE SCALE GENOMIC DNA]</scope>
    <source>
        <strain evidence="2 3">CBS 406.79</strain>
    </source>
</reference>
<feature type="compositionally biased region" description="Polar residues" evidence="1">
    <location>
        <begin position="19"/>
        <end position="33"/>
    </location>
</feature>
<feature type="compositionally biased region" description="Basic and acidic residues" evidence="1">
    <location>
        <begin position="34"/>
        <end position="47"/>
    </location>
</feature>
<evidence type="ECO:0000313" key="3">
    <source>
        <dbReference type="Proteomes" id="UP000518752"/>
    </source>
</evidence>
<protein>
    <submittedName>
        <fullName evidence="2">Uncharacterized protein</fullName>
    </submittedName>
</protein>
<feature type="region of interest" description="Disordered" evidence="1">
    <location>
        <begin position="1"/>
        <end position="57"/>
    </location>
</feature>
<evidence type="ECO:0000313" key="2">
    <source>
        <dbReference type="EMBL" id="KAF5389284.1"/>
    </source>
</evidence>
<dbReference type="Proteomes" id="UP000518752">
    <property type="component" value="Unassembled WGS sequence"/>
</dbReference>
<comment type="caution">
    <text evidence="2">The sequence shown here is derived from an EMBL/GenBank/DDBJ whole genome shotgun (WGS) entry which is preliminary data.</text>
</comment>
<gene>
    <name evidence="2" type="ORF">D9757_003406</name>
</gene>
<evidence type="ECO:0000256" key="1">
    <source>
        <dbReference type="SAM" id="MobiDB-lite"/>
    </source>
</evidence>
<sequence>MGRSAKVHKRVPRKLKSSAPASRSAQNDQAEQAETSKKKAILKEKTKQLSARSTRKEGEHVLAGADYVTLLMGGRKKAREEAVKLPREN</sequence>